<dbReference type="Pfam" id="PF13376">
    <property type="entry name" value="OmdA"/>
    <property type="match status" value="1"/>
</dbReference>
<dbReference type="InterPro" id="IPR037079">
    <property type="entry name" value="AF2212/PG0164-like_sf"/>
</dbReference>
<dbReference type="SUPFAM" id="SSF141694">
    <property type="entry name" value="AF2212/PG0164-like"/>
    <property type="match status" value="1"/>
</dbReference>
<accession>A0A1I0SL40</accession>
<gene>
    <name evidence="1" type="ORF">SAMN04488511_1027</name>
</gene>
<name>A0A1I0SL40_9SPHI</name>
<organism evidence="1 2">
    <name type="scientific">Pedobacter suwonensis</name>
    <dbReference type="NCBI Taxonomy" id="332999"/>
    <lineage>
        <taxon>Bacteria</taxon>
        <taxon>Pseudomonadati</taxon>
        <taxon>Bacteroidota</taxon>
        <taxon>Sphingobacteriia</taxon>
        <taxon>Sphingobacteriales</taxon>
        <taxon>Sphingobacteriaceae</taxon>
        <taxon>Pedobacter</taxon>
    </lineage>
</organism>
<sequence length="169" mass="19256">MIHFKAEIERFETMGEKTGWSYVFIPAALANGIKPNCKKSFRVKGKIDQLEINGMAVLPMGEGDFVIALKSDVRKKLKKEAGAVVELSLEEDKDFKIEMPEDLEICLSEEAHLIQNFLKQPKSHQNYYINWINQAKTEATRTKRIVMTVKAMDKGQDFGTMIRESKGKS</sequence>
<reference evidence="2" key="1">
    <citation type="submission" date="2016-10" db="EMBL/GenBank/DDBJ databases">
        <authorList>
            <person name="Varghese N."/>
            <person name="Submissions S."/>
        </authorList>
    </citation>
    <scope>NUCLEOTIDE SEQUENCE [LARGE SCALE GENOMIC DNA]</scope>
    <source>
        <strain evidence="2">DSM 18130</strain>
    </source>
</reference>
<dbReference type="EMBL" id="FOJM01000002">
    <property type="protein sequence ID" value="SFA40209.1"/>
    <property type="molecule type" value="Genomic_DNA"/>
</dbReference>
<dbReference type="Gene3D" id="2.40.30.100">
    <property type="entry name" value="AF2212/PG0164-like"/>
    <property type="match status" value="1"/>
</dbReference>
<evidence type="ECO:0000313" key="1">
    <source>
        <dbReference type="EMBL" id="SFA40209.1"/>
    </source>
</evidence>
<dbReference type="RefSeq" id="WP_090980023.1">
    <property type="nucleotide sequence ID" value="NZ_FOJM01000002.1"/>
</dbReference>
<dbReference type="Proteomes" id="UP000198836">
    <property type="component" value="Unassembled WGS sequence"/>
</dbReference>
<proteinExistence type="predicted"/>
<dbReference type="OrthoDB" id="680797at2"/>
<evidence type="ECO:0000313" key="2">
    <source>
        <dbReference type="Proteomes" id="UP000198836"/>
    </source>
</evidence>
<protein>
    <submittedName>
        <fullName evidence="1">Bacteriocin-protection, YdeI or OmpD-Associated</fullName>
    </submittedName>
</protein>
<dbReference type="Pfam" id="PF08922">
    <property type="entry name" value="DUF1905"/>
    <property type="match status" value="1"/>
</dbReference>
<dbReference type="InterPro" id="IPR015018">
    <property type="entry name" value="DUF1905"/>
</dbReference>
<keyword evidence="2" id="KW-1185">Reference proteome</keyword>
<dbReference type="STRING" id="332999.SAMN04488511_1027"/>
<dbReference type="AlphaFoldDB" id="A0A1I0SL40"/>